<dbReference type="EMBL" id="AVOT02006084">
    <property type="protein sequence ID" value="MBW0480726.1"/>
    <property type="molecule type" value="Genomic_DNA"/>
</dbReference>
<gene>
    <name evidence="1" type="ORF">O181_020441</name>
</gene>
<evidence type="ECO:0000313" key="1">
    <source>
        <dbReference type="EMBL" id="MBW0480726.1"/>
    </source>
</evidence>
<protein>
    <submittedName>
        <fullName evidence="1">Uncharacterized protein</fullName>
    </submittedName>
</protein>
<organism evidence="1 2">
    <name type="scientific">Austropuccinia psidii MF-1</name>
    <dbReference type="NCBI Taxonomy" id="1389203"/>
    <lineage>
        <taxon>Eukaryota</taxon>
        <taxon>Fungi</taxon>
        <taxon>Dikarya</taxon>
        <taxon>Basidiomycota</taxon>
        <taxon>Pucciniomycotina</taxon>
        <taxon>Pucciniomycetes</taxon>
        <taxon>Pucciniales</taxon>
        <taxon>Sphaerophragmiaceae</taxon>
        <taxon>Austropuccinia</taxon>
    </lineage>
</organism>
<dbReference type="AlphaFoldDB" id="A0A9Q3CDG8"/>
<proteinExistence type="predicted"/>
<keyword evidence="2" id="KW-1185">Reference proteome</keyword>
<name>A0A9Q3CDG8_9BASI</name>
<sequence>MKKLNRHRLRWQIPIQPYRGNMTAVHKEGNIYNDADGLSRWALANTPDDPAYVPLEGEPHISISGTNMTDIGTEYFEEVRKSHNLDKNWHMLTSLLHKDCRDTDLLSSLDEELKMSYSEGRFHLFDNIIYHRLKHSCVLILCSGFLINTILH</sequence>
<dbReference type="Proteomes" id="UP000765509">
    <property type="component" value="Unassembled WGS sequence"/>
</dbReference>
<comment type="caution">
    <text evidence="1">The sequence shown here is derived from an EMBL/GenBank/DDBJ whole genome shotgun (WGS) entry which is preliminary data.</text>
</comment>
<evidence type="ECO:0000313" key="2">
    <source>
        <dbReference type="Proteomes" id="UP000765509"/>
    </source>
</evidence>
<accession>A0A9Q3CDG8</accession>
<reference evidence="1" key="1">
    <citation type="submission" date="2021-03" db="EMBL/GenBank/DDBJ databases">
        <title>Draft genome sequence of rust myrtle Austropuccinia psidii MF-1, a brazilian biotype.</title>
        <authorList>
            <person name="Quecine M.C."/>
            <person name="Pachon D.M.R."/>
            <person name="Bonatelli M.L."/>
            <person name="Correr F.H."/>
            <person name="Franceschini L.M."/>
            <person name="Leite T.F."/>
            <person name="Margarido G.R.A."/>
            <person name="Almeida C.A."/>
            <person name="Ferrarezi J.A."/>
            <person name="Labate C.A."/>
        </authorList>
    </citation>
    <scope>NUCLEOTIDE SEQUENCE</scope>
    <source>
        <strain evidence="1">MF-1</strain>
    </source>
</reference>